<dbReference type="AlphaFoldDB" id="A0A9P6X2N5"/>
<keyword evidence="5" id="KW-1185">Reference proteome</keyword>
<feature type="compositionally biased region" description="Polar residues" evidence="2">
    <location>
        <begin position="67"/>
        <end position="78"/>
    </location>
</feature>
<reference evidence="4" key="1">
    <citation type="journal article" date="2020" name="Microb. Genom.">
        <title>Genetic diversity of clinical and environmental Mucorales isolates obtained from an investigation of mucormycosis cases among solid organ transplant recipients.</title>
        <authorList>
            <person name="Nguyen M.H."/>
            <person name="Kaul D."/>
            <person name="Muto C."/>
            <person name="Cheng S.J."/>
            <person name="Richter R.A."/>
            <person name="Bruno V.M."/>
            <person name="Liu G."/>
            <person name="Beyhan S."/>
            <person name="Sundermann A.J."/>
            <person name="Mounaud S."/>
            <person name="Pasculle A.W."/>
            <person name="Nierman W.C."/>
            <person name="Driscoll E."/>
            <person name="Cumbie R."/>
            <person name="Clancy C.J."/>
            <person name="Dupont C.L."/>
        </authorList>
    </citation>
    <scope>NUCLEOTIDE SEQUENCE</scope>
    <source>
        <strain evidence="4">GL11</strain>
    </source>
</reference>
<name>A0A9P6X2N5_RHIOR</name>
<sequence>MIPIMPRQTTDDDNRPMGLKLARTNFFNFQKKEPLKSSPIKEDDRQSVRSSASPTLPARSPFRIRDSQVSARKSSQQAKVEEPNIYHSSLSSSTSSITTLDDDLSQELENMWKIRSPTKHVKSEVHQQDLFLQLLVSQAMIDAREYKVMSFEEIEHLKERRDKLKIKVRNSASKLELDKKIQETSHSLSQLASNRQSVLLTRDEAQEADRKVEELTRQLKELKTEEIQTQYRILEHTAGVLCHGLEQLEKRSSPSPQMRSDLEDITQTLLSILKKHNVHHSTTTDTLSLLASLEQHLRQPPSGPPSHPSEDPEAEVARLRALVASMETQLKQIQAQAAEFERQEEALKDEISRCREEVFRLRNEPLDDRGEAQQAALLDKTDREYERMRQEHDKLLSTCRDLEWLVKDKSRALEAREAHISQLEAELQHRIRPGAEFYEREAAWIEQSAAMEANFEGILKEFDRLTGTAMEFENDRANYERRIELLTREVKQLEGRLLEERAKNVRLGKTKDNTTTASLRKEFKKMISDIQIEHQRALETEAQEKKKLEKQLKDLKHEREMSRYERINKGVQTPLFIP</sequence>
<feature type="coiled-coil region" evidence="1">
    <location>
        <begin position="462"/>
        <end position="503"/>
    </location>
</feature>
<dbReference type="EMBL" id="JAANQT010001918">
    <property type="protein sequence ID" value="KAG1303610.1"/>
    <property type="molecule type" value="Genomic_DNA"/>
</dbReference>
<feature type="coiled-coil region" evidence="1">
    <location>
        <begin position="316"/>
        <end position="426"/>
    </location>
</feature>
<feature type="compositionally biased region" description="Basic and acidic residues" evidence="2">
    <location>
        <begin position="32"/>
        <end position="47"/>
    </location>
</feature>
<evidence type="ECO:0000313" key="4">
    <source>
        <dbReference type="EMBL" id="KAG1303610.1"/>
    </source>
</evidence>
<dbReference type="Pfam" id="PF15456">
    <property type="entry name" value="Uds1"/>
    <property type="match status" value="1"/>
</dbReference>
<gene>
    <name evidence="4" type="ORF">G6F64_009923</name>
</gene>
<protein>
    <recommendedName>
        <fullName evidence="3">Up-regulated during septation protein 1 domain-containing protein</fullName>
    </recommendedName>
</protein>
<proteinExistence type="predicted"/>
<feature type="domain" description="Up-regulated during septation protein 1" evidence="3">
    <location>
        <begin position="133"/>
        <end position="242"/>
    </location>
</feature>
<dbReference type="Proteomes" id="UP000716291">
    <property type="component" value="Unassembled WGS sequence"/>
</dbReference>
<feature type="region of interest" description="Disordered" evidence="2">
    <location>
        <begin position="32"/>
        <end position="87"/>
    </location>
</feature>
<comment type="caution">
    <text evidence="4">The sequence shown here is derived from an EMBL/GenBank/DDBJ whole genome shotgun (WGS) entry which is preliminary data.</text>
</comment>
<feature type="coiled-coil region" evidence="1">
    <location>
        <begin position="531"/>
        <end position="565"/>
    </location>
</feature>
<dbReference type="OrthoDB" id="5569911at2759"/>
<dbReference type="InterPro" id="IPR029191">
    <property type="entry name" value="Uds1"/>
</dbReference>
<evidence type="ECO:0000259" key="3">
    <source>
        <dbReference type="Pfam" id="PF15456"/>
    </source>
</evidence>
<feature type="region of interest" description="Disordered" evidence="2">
    <location>
        <begin position="295"/>
        <end position="314"/>
    </location>
</feature>
<evidence type="ECO:0000256" key="1">
    <source>
        <dbReference type="SAM" id="Coils"/>
    </source>
</evidence>
<evidence type="ECO:0000256" key="2">
    <source>
        <dbReference type="SAM" id="MobiDB-lite"/>
    </source>
</evidence>
<accession>A0A9P6X2N5</accession>
<evidence type="ECO:0000313" key="5">
    <source>
        <dbReference type="Proteomes" id="UP000716291"/>
    </source>
</evidence>
<keyword evidence="1" id="KW-0175">Coiled coil</keyword>
<organism evidence="4 5">
    <name type="scientific">Rhizopus oryzae</name>
    <name type="common">Mucormycosis agent</name>
    <name type="synonym">Rhizopus arrhizus var. delemar</name>
    <dbReference type="NCBI Taxonomy" id="64495"/>
    <lineage>
        <taxon>Eukaryota</taxon>
        <taxon>Fungi</taxon>
        <taxon>Fungi incertae sedis</taxon>
        <taxon>Mucoromycota</taxon>
        <taxon>Mucoromycotina</taxon>
        <taxon>Mucoromycetes</taxon>
        <taxon>Mucorales</taxon>
        <taxon>Mucorineae</taxon>
        <taxon>Rhizopodaceae</taxon>
        <taxon>Rhizopus</taxon>
    </lineage>
</organism>
<feature type="coiled-coil region" evidence="1">
    <location>
        <begin position="198"/>
        <end position="232"/>
    </location>
</feature>